<dbReference type="SUPFAM" id="SSF53244">
    <property type="entry name" value="MurD-like peptide ligases, peptide-binding domain"/>
    <property type="match status" value="1"/>
</dbReference>
<dbReference type="HAMAP" id="MF_02019">
    <property type="entry name" value="MurF"/>
    <property type="match status" value="1"/>
</dbReference>
<dbReference type="SUPFAM" id="SSF53623">
    <property type="entry name" value="MurD-like peptide ligases, catalytic domain"/>
    <property type="match status" value="1"/>
</dbReference>
<comment type="subcellular location">
    <subcellularLocation>
        <location evidence="10 11">Cytoplasm</location>
    </subcellularLocation>
</comment>
<keyword evidence="4 10" id="KW-0547">Nucleotide-binding</keyword>
<keyword evidence="9 10" id="KW-0961">Cell wall biogenesis/degradation</keyword>
<dbReference type="InterPro" id="IPR036615">
    <property type="entry name" value="Mur_ligase_C_dom_sf"/>
</dbReference>
<gene>
    <name evidence="10" type="primary">murF</name>
    <name evidence="14" type="ORF">LR394_27630</name>
</gene>
<sequence>MIPMTLGEIALTCGGYVHGDPRMRTVRVAGPAYLDSRTPVAGGLFVALPGDQVDGHDHAAGAHAVLGSRPTEAPTVVVPDPVVALALLARRVVERVKPKVFALTGSHGKTSTKDFLAAILPGAVATSGNRNNELGVPLTCLEVGAATDQLVLEMGARSVGHLSWLTTMAAPDVAAVLNVGTAHVGRFGSPQLIARAKGELIEGLAADGVAVLNGDDPRVMSMASRTIAPVLTFGRRGEVTWRRISMDDLGRPSFELGYQGQWAAVRLLRSGEHQVRNAAAAAAMALATGESLAAVTSRLSEVGPTPHRLEVKTRTDGLLVLDDTYNSNPDAAMAALNCLEGIGRRRTGRTVAVLGEMHELGEHAAESHRAVGALARVFGVQDVIAVGPGAALTAQESGGLHVPDQAAALEWLRANVSPQDVVLVKGSRDGGLEILVEALLDSAPSRLRPMARTS</sequence>
<dbReference type="GO" id="GO:0047480">
    <property type="term" value="F:UDP-N-acetylmuramoyl-tripeptide-D-alanyl-D-alanine ligase activity"/>
    <property type="evidence" value="ECO:0007669"/>
    <property type="project" value="UniProtKB-UniRule"/>
</dbReference>
<dbReference type="GO" id="GO:0071555">
    <property type="term" value="P:cell wall organization"/>
    <property type="evidence" value="ECO:0007669"/>
    <property type="project" value="UniProtKB-KW"/>
</dbReference>
<dbReference type="GO" id="GO:0008360">
    <property type="term" value="P:regulation of cell shape"/>
    <property type="evidence" value="ECO:0007669"/>
    <property type="project" value="UniProtKB-KW"/>
</dbReference>
<dbReference type="GO" id="GO:0005737">
    <property type="term" value="C:cytoplasm"/>
    <property type="evidence" value="ECO:0007669"/>
    <property type="project" value="UniProtKB-SubCell"/>
</dbReference>
<dbReference type="InterPro" id="IPR005863">
    <property type="entry name" value="UDP-N-AcMur_synth"/>
</dbReference>
<evidence type="ECO:0000313" key="14">
    <source>
        <dbReference type="EMBL" id="MCD5314682.1"/>
    </source>
</evidence>
<reference evidence="14" key="1">
    <citation type="submission" date="2021-11" db="EMBL/GenBank/DDBJ databases">
        <title>Streptomyces corallinus and Kineosporia corallina sp. nov., two new coral-derived marine actinobacteria.</title>
        <authorList>
            <person name="Buangrab K."/>
            <person name="Sutthacheep M."/>
            <person name="Yeemin T."/>
            <person name="Harunari E."/>
            <person name="Igarashi Y."/>
            <person name="Sripreechasak P."/>
            <person name="Kanchanasin P."/>
            <person name="Tanasupawat S."/>
            <person name="Phongsopitanun W."/>
        </authorList>
    </citation>
    <scope>NUCLEOTIDE SEQUENCE</scope>
    <source>
        <strain evidence="14">JCM 31032</strain>
    </source>
</reference>
<evidence type="ECO:0000256" key="4">
    <source>
        <dbReference type="ARBA" id="ARBA00022741"/>
    </source>
</evidence>
<dbReference type="GO" id="GO:0005524">
    <property type="term" value="F:ATP binding"/>
    <property type="evidence" value="ECO:0007669"/>
    <property type="project" value="UniProtKB-UniRule"/>
</dbReference>
<evidence type="ECO:0000259" key="12">
    <source>
        <dbReference type="Pfam" id="PF02875"/>
    </source>
</evidence>
<feature type="binding site" evidence="10">
    <location>
        <begin position="105"/>
        <end position="111"/>
    </location>
    <ligand>
        <name>ATP</name>
        <dbReference type="ChEBI" id="CHEBI:30616"/>
    </ligand>
</feature>
<keyword evidence="3 10" id="KW-0132">Cell division</keyword>
<dbReference type="PANTHER" id="PTHR43024:SF1">
    <property type="entry name" value="UDP-N-ACETYLMURAMOYL-TRIPEPTIDE--D-ALANYL-D-ALANINE LIGASE"/>
    <property type="match status" value="1"/>
</dbReference>
<dbReference type="NCBIfam" id="TIGR01143">
    <property type="entry name" value="murF"/>
    <property type="match status" value="1"/>
</dbReference>
<evidence type="ECO:0000256" key="8">
    <source>
        <dbReference type="ARBA" id="ARBA00023306"/>
    </source>
</evidence>
<dbReference type="InterPro" id="IPR051046">
    <property type="entry name" value="MurCDEF_CellWall_CoF430Synth"/>
</dbReference>
<evidence type="ECO:0000256" key="5">
    <source>
        <dbReference type="ARBA" id="ARBA00022840"/>
    </source>
</evidence>
<dbReference type="Proteomes" id="UP001138997">
    <property type="component" value="Unassembled WGS sequence"/>
</dbReference>
<evidence type="ECO:0000256" key="9">
    <source>
        <dbReference type="ARBA" id="ARBA00023316"/>
    </source>
</evidence>
<evidence type="ECO:0000313" key="15">
    <source>
        <dbReference type="Proteomes" id="UP001138997"/>
    </source>
</evidence>
<comment type="caution">
    <text evidence="14">The sequence shown here is derived from an EMBL/GenBank/DDBJ whole genome shotgun (WGS) entry which is preliminary data.</text>
</comment>
<dbReference type="Gene3D" id="3.40.1190.10">
    <property type="entry name" value="Mur-like, catalytic domain"/>
    <property type="match status" value="1"/>
</dbReference>
<comment type="similarity">
    <text evidence="10">Belongs to the MurCDEF family. MurF subfamily.</text>
</comment>
<dbReference type="EC" id="6.3.2.10" evidence="10 11"/>
<feature type="domain" description="Mur ligase central" evidence="13">
    <location>
        <begin position="104"/>
        <end position="285"/>
    </location>
</feature>
<keyword evidence="5 10" id="KW-0067">ATP-binding</keyword>
<evidence type="ECO:0000256" key="10">
    <source>
        <dbReference type="HAMAP-Rule" id="MF_02019"/>
    </source>
</evidence>
<dbReference type="Pfam" id="PF08245">
    <property type="entry name" value="Mur_ligase_M"/>
    <property type="match status" value="1"/>
</dbReference>
<evidence type="ECO:0000256" key="1">
    <source>
        <dbReference type="ARBA" id="ARBA00022490"/>
    </source>
</evidence>
<dbReference type="Pfam" id="PF02875">
    <property type="entry name" value="Mur_ligase_C"/>
    <property type="match status" value="1"/>
</dbReference>
<evidence type="ECO:0000259" key="13">
    <source>
        <dbReference type="Pfam" id="PF08245"/>
    </source>
</evidence>
<feature type="domain" description="Mur ligase C-terminal" evidence="12">
    <location>
        <begin position="307"/>
        <end position="428"/>
    </location>
</feature>
<keyword evidence="6 10" id="KW-0133">Cell shape</keyword>
<keyword evidence="8 10" id="KW-0131">Cell cycle</keyword>
<dbReference type="InterPro" id="IPR013221">
    <property type="entry name" value="Mur_ligase_cen"/>
</dbReference>
<accession>A0A9X1SW53</accession>
<evidence type="ECO:0000256" key="3">
    <source>
        <dbReference type="ARBA" id="ARBA00022618"/>
    </source>
</evidence>
<dbReference type="PANTHER" id="PTHR43024">
    <property type="entry name" value="UDP-N-ACETYLMURAMOYL-TRIPEPTIDE--D-ALANYL-D-ALANINE LIGASE"/>
    <property type="match status" value="1"/>
</dbReference>
<dbReference type="InterPro" id="IPR004101">
    <property type="entry name" value="Mur_ligase_C"/>
</dbReference>
<organism evidence="14 15">
    <name type="scientific">Kineosporia babensis</name>
    <dbReference type="NCBI Taxonomy" id="499548"/>
    <lineage>
        <taxon>Bacteria</taxon>
        <taxon>Bacillati</taxon>
        <taxon>Actinomycetota</taxon>
        <taxon>Actinomycetes</taxon>
        <taxon>Kineosporiales</taxon>
        <taxon>Kineosporiaceae</taxon>
        <taxon>Kineosporia</taxon>
    </lineage>
</organism>
<protein>
    <recommendedName>
        <fullName evidence="10 11">UDP-N-acetylmuramoyl-tripeptide--D-alanyl-D-alanine ligase</fullName>
        <ecNumber evidence="10 11">6.3.2.10</ecNumber>
    </recommendedName>
    <alternativeName>
        <fullName evidence="10">D-alanyl-D-alanine-adding enzyme</fullName>
    </alternativeName>
</protein>
<name>A0A9X1SW53_9ACTN</name>
<dbReference type="Gene3D" id="3.90.190.20">
    <property type="entry name" value="Mur ligase, C-terminal domain"/>
    <property type="match status" value="1"/>
</dbReference>
<keyword evidence="7 10" id="KW-0573">Peptidoglycan synthesis</keyword>
<dbReference type="Gene3D" id="3.40.1390.10">
    <property type="entry name" value="MurE/MurF, N-terminal domain"/>
    <property type="match status" value="1"/>
</dbReference>
<dbReference type="SUPFAM" id="SSF63418">
    <property type="entry name" value="MurE/MurF N-terminal domain"/>
    <property type="match status" value="1"/>
</dbReference>
<dbReference type="InterPro" id="IPR035911">
    <property type="entry name" value="MurE/MurF_N"/>
</dbReference>
<dbReference type="InterPro" id="IPR036565">
    <property type="entry name" value="Mur-like_cat_sf"/>
</dbReference>
<comment type="pathway">
    <text evidence="10 11">Cell wall biogenesis; peptidoglycan biosynthesis.</text>
</comment>
<dbReference type="GO" id="GO:0051301">
    <property type="term" value="P:cell division"/>
    <property type="evidence" value="ECO:0007669"/>
    <property type="project" value="UniProtKB-KW"/>
</dbReference>
<proteinExistence type="inferred from homology"/>
<dbReference type="AlphaFoldDB" id="A0A9X1SW53"/>
<evidence type="ECO:0000256" key="6">
    <source>
        <dbReference type="ARBA" id="ARBA00022960"/>
    </source>
</evidence>
<keyword evidence="2 10" id="KW-0436">Ligase</keyword>
<dbReference type="EMBL" id="JAJOMB010000017">
    <property type="protein sequence ID" value="MCD5314682.1"/>
    <property type="molecule type" value="Genomic_DNA"/>
</dbReference>
<comment type="catalytic activity">
    <reaction evidence="10 11">
        <text>D-alanyl-D-alanine + UDP-N-acetyl-alpha-D-muramoyl-L-alanyl-gamma-D-glutamyl-meso-2,6-diaminopimelate + ATP = UDP-N-acetyl-alpha-D-muramoyl-L-alanyl-gamma-D-glutamyl-meso-2,6-diaminopimeloyl-D-alanyl-D-alanine + ADP + phosphate + H(+)</text>
        <dbReference type="Rhea" id="RHEA:28374"/>
        <dbReference type="ChEBI" id="CHEBI:15378"/>
        <dbReference type="ChEBI" id="CHEBI:30616"/>
        <dbReference type="ChEBI" id="CHEBI:43474"/>
        <dbReference type="ChEBI" id="CHEBI:57822"/>
        <dbReference type="ChEBI" id="CHEBI:61386"/>
        <dbReference type="ChEBI" id="CHEBI:83905"/>
        <dbReference type="ChEBI" id="CHEBI:456216"/>
        <dbReference type="EC" id="6.3.2.10"/>
    </reaction>
</comment>
<evidence type="ECO:0000256" key="2">
    <source>
        <dbReference type="ARBA" id="ARBA00022598"/>
    </source>
</evidence>
<keyword evidence="1 10" id="KW-0963">Cytoplasm</keyword>
<evidence type="ECO:0000256" key="11">
    <source>
        <dbReference type="RuleBase" id="RU004136"/>
    </source>
</evidence>
<comment type="function">
    <text evidence="10 11">Involved in cell wall formation. Catalyzes the final step in the synthesis of UDP-N-acetylmuramoyl-pentapeptide, the precursor of murein.</text>
</comment>
<dbReference type="GO" id="GO:0009252">
    <property type="term" value="P:peptidoglycan biosynthetic process"/>
    <property type="evidence" value="ECO:0007669"/>
    <property type="project" value="UniProtKB-UniRule"/>
</dbReference>
<dbReference type="RefSeq" id="WP_231447421.1">
    <property type="nucleotide sequence ID" value="NZ_JAJOMB010000017.1"/>
</dbReference>
<evidence type="ECO:0000256" key="7">
    <source>
        <dbReference type="ARBA" id="ARBA00022984"/>
    </source>
</evidence>
<keyword evidence="15" id="KW-1185">Reference proteome</keyword>